<dbReference type="Proteomes" id="UP000006258">
    <property type="component" value="Unassembled WGS sequence"/>
</dbReference>
<name>D7VL43_SPHSI</name>
<dbReference type="AlphaFoldDB" id="D7VL43"/>
<organism evidence="1 2">
    <name type="scientific">Sphingobacterium spiritivorum ATCC 33861</name>
    <dbReference type="NCBI Taxonomy" id="525373"/>
    <lineage>
        <taxon>Bacteria</taxon>
        <taxon>Pseudomonadati</taxon>
        <taxon>Bacteroidota</taxon>
        <taxon>Sphingobacteriia</taxon>
        <taxon>Sphingobacteriales</taxon>
        <taxon>Sphingobacteriaceae</taxon>
        <taxon>Sphingobacterium</taxon>
    </lineage>
</organism>
<proteinExistence type="predicted"/>
<dbReference type="STRING" id="525373.HMPREF0766_11712"/>
<evidence type="ECO:0000313" key="1">
    <source>
        <dbReference type="EMBL" id="EFK58316.1"/>
    </source>
</evidence>
<reference evidence="1" key="1">
    <citation type="submission" date="2010-07" db="EMBL/GenBank/DDBJ databases">
        <authorList>
            <person name="Muzny D."/>
            <person name="Qin X."/>
            <person name="Buhay C."/>
            <person name="Dugan-Rocha S."/>
            <person name="Ding Y."/>
            <person name="Chen G."/>
            <person name="Hawes A."/>
            <person name="Holder M."/>
            <person name="Jhangiani S."/>
            <person name="Johnson A."/>
            <person name="Khan Z."/>
            <person name="Li Z."/>
            <person name="Liu W."/>
            <person name="Liu X."/>
            <person name="Perez L."/>
            <person name="Shen H."/>
            <person name="Wang Q."/>
            <person name="Watt J."/>
            <person name="Xi L."/>
            <person name="Xin Y."/>
            <person name="Zhou J."/>
            <person name="Deng J."/>
            <person name="Jiang H."/>
            <person name="Liu Y."/>
            <person name="Qu J."/>
            <person name="Song X.-Z."/>
            <person name="Zhang L."/>
            <person name="Villasana D."/>
            <person name="Johnson A."/>
            <person name="Liu J."/>
            <person name="Liyanage D."/>
            <person name="Lorensuhewa L."/>
            <person name="Robinson T."/>
            <person name="Song A."/>
            <person name="Song B.-B."/>
            <person name="Dinh H."/>
            <person name="Thornton R."/>
            <person name="Coyle M."/>
            <person name="Francisco L."/>
            <person name="Jackson L."/>
            <person name="Javaid M."/>
            <person name="Korchina V."/>
            <person name="Kovar C."/>
            <person name="Mata R."/>
            <person name="Mathew T."/>
            <person name="Ngo R."/>
            <person name="Nguyen L."/>
            <person name="Nguyen N."/>
            <person name="Okwuonu G."/>
            <person name="Ongeri F."/>
            <person name="Pham C."/>
            <person name="Simmons D."/>
            <person name="Wilczek-Boney K."/>
            <person name="Hale W."/>
            <person name="Jakkamsetti A."/>
            <person name="Pham P."/>
            <person name="Ruth R."/>
            <person name="San Lucas F."/>
            <person name="Warren J."/>
            <person name="Zhang J."/>
            <person name="Zhao Z."/>
            <person name="Zhou C."/>
            <person name="Zhu D."/>
            <person name="Lee S."/>
            <person name="Bess C."/>
            <person name="Blankenburg K."/>
            <person name="Forbes L."/>
            <person name="Fu Q."/>
            <person name="Gubbala S."/>
            <person name="Hirani K."/>
            <person name="Jayaseelan J.C."/>
            <person name="Lara F."/>
            <person name="Munidasa M."/>
            <person name="Palculict T."/>
            <person name="Patil S."/>
            <person name="Pu L.-L."/>
            <person name="Saada N."/>
            <person name="Tang L."/>
            <person name="Weissenberger G."/>
            <person name="Zhu Y."/>
            <person name="Hemphill L."/>
            <person name="Shang Y."/>
            <person name="Youmans B."/>
            <person name="Ayvaz T."/>
            <person name="Ross M."/>
            <person name="Santibanez J."/>
            <person name="Aqrawi P."/>
            <person name="Gross S."/>
            <person name="Joshi V."/>
            <person name="Fowler G."/>
            <person name="Nazareth L."/>
            <person name="Reid J."/>
            <person name="Worley K."/>
            <person name="Petrosino J."/>
            <person name="Highlander S."/>
            <person name="Gibbs R."/>
        </authorList>
    </citation>
    <scope>NUCLEOTIDE SEQUENCE [LARGE SCALE GENOMIC DNA]</scope>
    <source>
        <strain evidence="1">ATCC 33861</strain>
    </source>
</reference>
<dbReference type="EMBL" id="ACHA02000006">
    <property type="protein sequence ID" value="EFK58316.1"/>
    <property type="molecule type" value="Genomic_DNA"/>
</dbReference>
<dbReference type="HOGENOM" id="CLU_2883622_0_0_10"/>
<evidence type="ECO:0000313" key="2">
    <source>
        <dbReference type="Proteomes" id="UP000006258"/>
    </source>
</evidence>
<gene>
    <name evidence="1" type="ORF">HMPREF0766_11712</name>
</gene>
<protein>
    <submittedName>
        <fullName evidence="1">Uncharacterized protein</fullName>
    </submittedName>
</protein>
<comment type="caution">
    <text evidence="1">The sequence shown here is derived from an EMBL/GenBank/DDBJ whole genome shotgun (WGS) entry which is preliminary data.</text>
</comment>
<sequence length="63" mass="7187">MLKLTIKSETYSLNIIIMVLQLIYGRISSNHLQLLLIKFTSLSSLFTITGVKGEIILQNTKYK</sequence>
<accession>D7VL43</accession>
<keyword evidence="2" id="KW-1185">Reference proteome</keyword>